<dbReference type="InterPro" id="IPR046960">
    <property type="entry name" value="PPR_At4g14850-like_plant"/>
</dbReference>
<protein>
    <recommendedName>
        <fullName evidence="5">Pentatricopeptide repeat-containing protein</fullName>
    </recommendedName>
</protein>
<feature type="repeat" description="PPR" evidence="2">
    <location>
        <begin position="552"/>
        <end position="586"/>
    </location>
</feature>
<dbReference type="Pfam" id="PF13041">
    <property type="entry name" value="PPR_2"/>
    <property type="match status" value="5"/>
</dbReference>
<dbReference type="PANTHER" id="PTHR24015">
    <property type="entry name" value="OS07G0578800 PROTEIN-RELATED"/>
    <property type="match status" value="1"/>
</dbReference>
<evidence type="ECO:0000256" key="1">
    <source>
        <dbReference type="ARBA" id="ARBA00022737"/>
    </source>
</evidence>
<dbReference type="Gene3D" id="1.25.40.10">
    <property type="entry name" value="Tetratricopeptide repeat domain"/>
    <property type="match status" value="5"/>
</dbReference>
<comment type="caution">
    <text evidence="3">The sequence shown here is derived from an EMBL/GenBank/DDBJ whole genome shotgun (WGS) entry which is preliminary data.</text>
</comment>
<dbReference type="InterPro" id="IPR011990">
    <property type="entry name" value="TPR-like_helical_dom_sf"/>
</dbReference>
<proteinExistence type="predicted"/>
<evidence type="ECO:0000313" key="4">
    <source>
        <dbReference type="Proteomes" id="UP000825935"/>
    </source>
</evidence>
<dbReference type="AlphaFoldDB" id="A0A8T2UTQ4"/>
<reference evidence="3" key="1">
    <citation type="submission" date="2021-08" db="EMBL/GenBank/DDBJ databases">
        <title>WGS assembly of Ceratopteris richardii.</title>
        <authorList>
            <person name="Marchant D.B."/>
            <person name="Chen G."/>
            <person name="Jenkins J."/>
            <person name="Shu S."/>
            <person name="Leebens-Mack J."/>
            <person name="Grimwood J."/>
            <person name="Schmutz J."/>
            <person name="Soltis P."/>
            <person name="Soltis D."/>
            <person name="Chen Z.-H."/>
        </authorList>
    </citation>
    <scope>NUCLEOTIDE SEQUENCE</scope>
    <source>
        <strain evidence="3">Whitten #5841</strain>
        <tissue evidence="3">Leaf</tissue>
    </source>
</reference>
<name>A0A8T2UTQ4_CERRI</name>
<dbReference type="EMBL" id="CM035410">
    <property type="protein sequence ID" value="KAH7436784.1"/>
    <property type="molecule type" value="Genomic_DNA"/>
</dbReference>
<evidence type="ECO:0000313" key="3">
    <source>
        <dbReference type="EMBL" id="KAH7436784.1"/>
    </source>
</evidence>
<dbReference type="GO" id="GO:0009451">
    <property type="term" value="P:RNA modification"/>
    <property type="evidence" value="ECO:0007669"/>
    <property type="project" value="InterPro"/>
</dbReference>
<accession>A0A8T2UTQ4</accession>
<dbReference type="GO" id="GO:0003723">
    <property type="term" value="F:RNA binding"/>
    <property type="evidence" value="ECO:0007669"/>
    <property type="project" value="InterPro"/>
</dbReference>
<dbReference type="OrthoDB" id="5588846at2759"/>
<dbReference type="GO" id="GO:0048731">
    <property type="term" value="P:system development"/>
    <property type="evidence" value="ECO:0007669"/>
    <property type="project" value="UniProtKB-ARBA"/>
</dbReference>
<evidence type="ECO:0008006" key="5">
    <source>
        <dbReference type="Google" id="ProtNLM"/>
    </source>
</evidence>
<feature type="repeat" description="PPR" evidence="2">
    <location>
        <begin position="450"/>
        <end position="484"/>
    </location>
</feature>
<dbReference type="InterPro" id="IPR002885">
    <property type="entry name" value="PPR_rpt"/>
</dbReference>
<feature type="repeat" description="PPR" evidence="2">
    <location>
        <begin position="383"/>
        <end position="417"/>
    </location>
</feature>
<gene>
    <name evidence="3" type="ORF">KP509_05G035900</name>
</gene>
<dbReference type="PANTHER" id="PTHR24015:SF548">
    <property type="entry name" value="OS08G0340900 PROTEIN"/>
    <property type="match status" value="1"/>
</dbReference>
<dbReference type="NCBIfam" id="TIGR00756">
    <property type="entry name" value="PPR"/>
    <property type="match status" value="5"/>
</dbReference>
<organism evidence="3 4">
    <name type="scientific">Ceratopteris richardii</name>
    <name type="common">Triangle waterfern</name>
    <dbReference type="NCBI Taxonomy" id="49495"/>
    <lineage>
        <taxon>Eukaryota</taxon>
        <taxon>Viridiplantae</taxon>
        <taxon>Streptophyta</taxon>
        <taxon>Embryophyta</taxon>
        <taxon>Tracheophyta</taxon>
        <taxon>Polypodiopsida</taxon>
        <taxon>Polypodiidae</taxon>
        <taxon>Polypodiales</taxon>
        <taxon>Pteridineae</taxon>
        <taxon>Pteridaceae</taxon>
        <taxon>Parkerioideae</taxon>
        <taxon>Ceratopteris</taxon>
    </lineage>
</organism>
<feature type="repeat" description="PPR" evidence="2">
    <location>
        <begin position="246"/>
        <end position="280"/>
    </location>
</feature>
<sequence>MAVASMDVCWKEYSHSNLQPNLISAGRRDETFCDNSRVSINVSRDQEEYRAFLPRVKELSVEEVNADPSVRNQEFWDRAAIFYLIKTCSKEKNIYKGSNIHASLIGKGVLGKDVVLNNALLNMYAKCGDLVRARLMFDDLSDRSVVTWNSLISGYVFHGLNHEALRCFRQMKDEGFSPSVVTYISILKACGSIGAADEGDEVHVEISMQESLQNNLVLNTALVDMYAKCGAISKAQDVFDKMPARNIAAWTALISGYAQQGFCDEAFRCFDRMQVEGFSPDMVTFICILKACGSAGMLERGRLIHFEVQSQGLLAKGTAIGNALVDMYMKCDAYAEAQEVFESLMMRDVTTWTTMIAGFASSKHAANALIYFKLMQNEGHVPNAVTYICILKACASLGDVDFGRKIHEEVEEQGLLNQNKMVATAVIDMFLKCGLLAMAQEIFDKLSDPNVVTWNVLLGGYAQHELGNKTVTYFAKMINEGVLPDATTFLCVLKACGSIGALQLGIKIHEKIQKQINLEENELLCNALVDMYMKCGVVHKAQAIFDGAQRRTITEWNALIAGYAQVGMVRTVLEKYSMMRREGTHPSAVTYIILLTMYSHEGLIEEGLDLFNTMFTTNKISLTSEHYGCIVDIFSRAGQFEEAIGVIKKVPQTDVLVSWSAFIGSCTNQTNFHHGIPFRIQ</sequence>
<dbReference type="FunFam" id="1.25.40.10:FF:000158">
    <property type="entry name" value="pentatricopeptide repeat-containing protein At2g33680"/>
    <property type="match status" value="1"/>
</dbReference>
<feature type="repeat" description="PPR" evidence="2">
    <location>
        <begin position="348"/>
        <end position="382"/>
    </location>
</feature>
<keyword evidence="1" id="KW-0677">Repeat</keyword>
<keyword evidence="4" id="KW-1185">Reference proteome</keyword>
<dbReference type="OMA" id="VINACAC"/>
<dbReference type="Pfam" id="PF01535">
    <property type="entry name" value="PPR"/>
    <property type="match status" value="2"/>
</dbReference>
<dbReference type="FunFam" id="1.25.40.10:FF:000031">
    <property type="entry name" value="Pentatricopeptide repeat-containing protein mitochondrial"/>
    <property type="match status" value="3"/>
</dbReference>
<dbReference type="PROSITE" id="PS51375">
    <property type="entry name" value="PPR"/>
    <property type="match status" value="6"/>
</dbReference>
<evidence type="ECO:0000256" key="2">
    <source>
        <dbReference type="PROSITE-ProRule" id="PRU00708"/>
    </source>
</evidence>
<dbReference type="Proteomes" id="UP000825935">
    <property type="component" value="Chromosome 5"/>
</dbReference>
<feature type="repeat" description="PPR" evidence="2">
    <location>
        <begin position="144"/>
        <end position="178"/>
    </location>
</feature>